<keyword evidence="6 7" id="KW-0472">Membrane</keyword>
<dbReference type="InterPro" id="IPR047255">
    <property type="entry name" value="C2D_MCTP_PRT_plant"/>
</dbReference>
<evidence type="ECO:0000256" key="2">
    <source>
        <dbReference type="ARBA" id="ARBA00007923"/>
    </source>
</evidence>
<evidence type="ECO:0000256" key="6">
    <source>
        <dbReference type="ARBA" id="ARBA00023136"/>
    </source>
</evidence>
<reference evidence="10" key="2">
    <citation type="submission" date="2025-08" db="UniProtKB">
        <authorList>
            <consortium name="RefSeq"/>
        </authorList>
    </citation>
    <scope>IDENTIFICATION</scope>
    <source>
        <tissue evidence="10">Leaf</tissue>
    </source>
</reference>
<feature type="transmembrane region" description="Helical" evidence="7">
    <location>
        <begin position="919"/>
        <end position="948"/>
    </location>
</feature>
<dbReference type="AlphaFoldDB" id="A0A6P5FQM4"/>
<feature type="domain" description="C2" evidence="8">
    <location>
        <begin position="225"/>
        <end position="343"/>
    </location>
</feature>
<comment type="similarity">
    <text evidence="2">Belongs to the MCTP family.</text>
</comment>
<feature type="transmembrane region" description="Helical" evidence="7">
    <location>
        <begin position="805"/>
        <end position="838"/>
    </location>
</feature>
<evidence type="ECO:0000259" key="8">
    <source>
        <dbReference type="PROSITE" id="PS50004"/>
    </source>
</evidence>
<feature type="domain" description="C2" evidence="8">
    <location>
        <begin position="548"/>
        <end position="674"/>
    </location>
</feature>
<dbReference type="FunFam" id="2.60.40.150:FF:000090">
    <property type="entry name" value="C2 domain-containing protein"/>
    <property type="match status" value="1"/>
</dbReference>
<evidence type="ECO:0000256" key="5">
    <source>
        <dbReference type="ARBA" id="ARBA00022989"/>
    </source>
</evidence>
<dbReference type="PANTHER" id="PTHR31425">
    <property type="entry name" value="PHOSPHORIBOSYLANTHRANILATE TRANSFERASE ISOFORM 1"/>
    <property type="match status" value="1"/>
</dbReference>
<dbReference type="PROSITE" id="PS50004">
    <property type="entry name" value="C2"/>
    <property type="match status" value="4"/>
</dbReference>
<dbReference type="GO" id="GO:0016020">
    <property type="term" value="C:membrane"/>
    <property type="evidence" value="ECO:0007669"/>
    <property type="project" value="UniProtKB-SubCell"/>
</dbReference>
<dbReference type="PANTHER" id="PTHR31425:SF54">
    <property type="entry name" value="OS07G0483500 PROTEIN"/>
    <property type="match status" value="1"/>
</dbReference>
<comment type="subcellular location">
    <subcellularLocation>
        <location evidence="1">Membrane</location>
        <topology evidence="1">Multi-pass membrane protein</topology>
    </subcellularLocation>
</comment>
<sequence>MSNNLKLGVEVVSAHDLLPRDGDGTVTTFVELSFDGQRHRTAVRDHDLNPYFNERFFFAVSDPSSLPSLVLDATVFHLHRPSLSRSFLGRVRIPASSVPASPSDSPVLYYPLEKRGGGRGGGVFSRIRGELGLRVFLTDDPSVQPSGQNLRQDQFADIPPEPDMSTFFRLFRSQQRQQQRSDQAPPSRVMRMFSSLSSRQPAEFQIKETSPALGGGRIVRGRVVVPGDKPGAFDLVEKMEFLFVRVVKARDLPAKDVTGSLDPYVEVIIGNYRGTTWHFEKNQNPEWNEVFAFPRDRLQASAVAVEVRDRDLVRDDYVGAVQFELNDVPLRAPPDGPLAPEWHRLEDKRGGRDVGELMLAVWFGTQADECFPSALHADTAAIDPATANTHARGKVYQAPTMWYLRVNVMDAHDVYMPQGDRSPEVFVRGRVGNQMLRTKMGRPGAAGIFKWNEVHFFVVAEPFDDELTVSVEDQAGPDQDRVIGYVNIPIATVDKRPDDRRTWPKWLDLRKPTLIDVDRLREDKFATKLQLQISLDGGYHVVDELIHYSSDFRPSSKHLWNAKKPIGMLELGILSAVGLQPMKTARDGRPTCDAFCVAKYGRKWVRTRTVVDSLSPKFNEQYAWDVYDHATVITVAVFDNSQVLTGSSTRDTAIGKVRIRLSTIETGRVYAHAYPLLVLHPSSGVKKMGELHLVVRFTATSFASMLHAYVRPVLPKMHYTHPITQLQQENLRLQAVQILATRLGLAEPPLRREVVEYMSEAQAHMWSMRRSKAHFYRLTEVFGGAVAAAKWLRDICRWANPVTTVLVHLLLVILVCFPHLILPTVLLHLLAVGLWNFWYRARYPPHMNTKISHVHGVSPDDLDEEFDLFPTTQRPEVVRSRYDRLRFIAGMMQKTLGEFATQGERVQSLLSWRDPRATAIFLVFCLVTAFVFLVVPFKVLVIWLGFYWMRHPRLRHKMPSVPTNFFRRLPARTDSLL</sequence>
<dbReference type="CDD" id="cd08379">
    <property type="entry name" value="C2D_MCTP_PRT_plant"/>
    <property type="match status" value="1"/>
</dbReference>
<dbReference type="CDD" id="cd08378">
    <property type="entry name" value="C2B_MCTP_PRT_plant"/>
    <property type="match status" value="1"/>
</dbReference>
<keyword evidence="4" id="KW-0677">Repeat</keyword>
<organism evidence="9 10">
    <name type="scientific">Ananas comosus</name>
    <name type="common">Pineapple</name>
    <name type="synonym">Ananas ananas</name>
    <dbReference type="NCBI Taxonomy" id="4615"/>
    <lineage>
        <taxon>Eukaryota</taxon>
        <taxon>Viridiplantae</taxon>
        <taxon>Streptophyta</taxon>
        <taxon>Embryophyta</taxon>
        <taxon>Tracheophyta</taxon>
        <taxon>Spermatophyta</taxon>
        <taxon>Magnoliopsida</taxon>
        <taxon>Liliopsida</taxon>
        <taxon>Poales</taxon>
        <taxon>Bromeliaceae</taxon>
        <taxon>Bromelioideae</taxon>
        <taxon>Ananas</taxon>
    </lineage>
</organism>
<dbReference type="GeneID" id="109715004"/>
<dbReference type="InterPro" id="IPR047259">
    <property type="entry name" value="QUIRKY-like"/>
</dbReference>
<dbReference type="Pfam" id="PF08372">
    <property type="entry name" value="PRT_C"/>
    <property type="match status" value="1"/>
</dbReference>
<dbReference type="SMART" id="SM00239">
    <property type="entry name" value="C2"/>
    <property type="match status" value="4"/>
</dbReference>
<dbReference type="InterPro" id="IPR047257">
    <property type="entry name" value="C2B_MCTP_PRT_plant"/>
</dbReference>
<evidence type="ECO:0000256" key="7">
    <source>
        <dbReference type="SAM" id="Phobius"/>
    </source>
</evidence>
<feature type="domain" description="C2" evidence="8">
    <location>
        <begin position="1"/>
        <end position="109"/>
    </location>
</feature>
<feature type="transmembrane region" description="Helical" evidence="7">
    <location>
        <begin position="775"/>
        <end position="793"/>
    </location>
</feature>
<dbReference type="Proteomes" id="UP000515123">
    <property type="component" value="Linkage group 9"/>
</dbReference>
<feature type="domain" description="C2" evidence="8">
    <location>
        <begin position="383"/>
        <end position="507"/>
    </location>
</feature>
<dbReference type="Pfam" id="PF00168">
    <property type="entry name" value="C2"/>
    <property type="match status" value="4"/>
</dbReference>
<gene>
    <name evidence="10" type="primary">LOC109715004</name>
</gene>
<dbReference type="OrthoDB" id="67700at2759"/>
<dbReference type="InterPro" id="IPR035892">
    <property type="entry name" value="C2_domain_sf"/>
</dbReference>
<proteinExistence type="inferred from homology"/>
<keyword evidence="9" id="KW-1185">Reference proteome</keyword>
<dbReference type="InterPro" id="IPR013583">
    <property type="entry name" value="MCTP_C"/>
</dbReference>
<evidence type="ECO:0000256" key="4">
    <source>
        <dbReference type="ARBA" id="ARBA00022737"/>
    </source>
</evidence>
<dbReference type="InterPro" id="IPR000008">
    <property type="entry name" value="C2_dom"/>
</dbReference>
<evidence type="ECO:0000256" key="1">
    <source>
        <dbReference type="ARBA" id="ARBA00004141"/>
    </source>
</evidence>
<reference evidence="9" key="1">
    <citation type="journal article" date="2015" name="Nat. Genet.">
        <title>The pineapple genome and the evolution of CAM photosynthesis.</title>
        <authorList>
            <person name="Ming R."/>
            <person name="VanBuren R."/>
            <person name="Wai C.M."/>
            <person name="Tang H."/>
            <person name="Schatz M.C."/>
            <person name="Bowers J.E."/>
            <person name="Lyons E."/>
            <person name="Wang M.L."/>
            <person name="Chen J."/>
            <person name="Biggers E."/>
            <person name="Zhang J."/>
            <person name="Huang L."/>
            <person name="Zhang L."/>
            <person name="Miao W."/>
            <person name="Zhang J."/>
            <person name="Ye Z."/>
            <person name="Miao C."/>
            <person name="Lin Z."/>
            <person name="Wang H."/>
            <person name="Zhou H."/>
            <person name="Yim W.C."/>
            <person name="Priest H.D."/>
            <person name="Zheng C."/>
            <person name="Woodhouse M."/>
            <person name="Edger P.P."/>
            <person name="Guyot R."/>
            <person name="Guo H.B."/>
            <person name="Guo H."/>
            <person name="Zheng G."/>
            <person name="Singh R."/>
            <person name="Sharma A."/>
            <person name="Min X."/>
            <person name="Zheng Y."/>
            <person name="Lee H."/>
            <person name="Gurtowski J."/>
            <person name="Sedlazeck F.J."/>
            <person name="Harkess A."/>
            <person name="McKain M.R."/>
            <person name="Liao Z."/>
            <person name="Fang J."/>
            <person name="Liu J."/>
            <person name="Zhang X."/>
            <person name="Zhang Q."/>
            <person name="Hu W."/>
            <person name="Qin Y."/>
            <person name="Wang K."/>
            <person name="Chen L.Y."/>
            <person name="Shirley N."/>
            <person name="Lin Y.R."/>
            <person name="Liu L.Y."/>
            <person name="Hernandez A.G."/>
            <person name="Wright C.L."/>
            <person name="Bulone V."/>
            <person name="Tuskan G.A."/>
            <person name="Heath K."/>
            <person name="Zee F."/>
            <person name="Moore P.H."/>
            <person name="Sunkar R."/>
            <person name="Leebens-Mack J.H."/>
            <person name="Mockler T."/>
            <person name="Bennetzen J.L."/>
            <person name="Freeling M."/>
            <person name="Sankoff D."/>
            <person name="Paterson A.H."/>
            <person name="Zhu X."/>
            <person name="Yang X."/>
            <person name="Smith J.A."/>
            <person name="Cushman J.C."/>
            <person name="Paull R.E."/>
            <person name="Yu Q."/>
        </authorList>
    </citation>
    <scope>NUCLEOTIDE SEQUENCE [LARGE SCALE GENOMIC DNA]</scope>
    <source>
        <strain evidence="9">cv. F153</strain>
    </source>
</reference>
<keyword evidence="5 7" id="KW-1133">Transmembrane helix</keyword>
<keyword evidence="3 7" id="KW-0812">Transmembrane</keyword>
<evidence type="ECO:0000313" key="9">
    <source>
        <dbReference type="Proteomes" id="UP000515123"/>
    </source>
</evidence>
<dbReference type="SUPFAM" id="SSF49562">
    <property type="entry name" value="C2 domain (Calcium/lipid-binding domain, CaLB)"/>
    <property type="match status" value="4"/>
</dbReference>
<accession>A0A6P5FQM4</accession>
<evidence type="ECO:0000256" key="3">
    <source>
        <dbReference type="ARBA" id="ARBA00022692"/>
    </source>
</evidence>
<dbReference type="Gene3D" id="2.60.40.150">
    <property type="entry name" value="C2 domain"/>
    <property type="match status" value="4"/>
</dbReference>
<evidence type="ECO:0000313" key="10">
    <source>
        <dbReference type="RefSeq" id="XP_020095370.1"/>
    </source>
</evidence>
<dbReference type="RefSeq" id="XP_020095370.1">
    <property type="nucleotide sequence ID" value="XM_020239781.1"/>
</dbReference>
<dbReference type="FunFam" id="2.60.40.150:FF:000128">
    <property type="entry name" value="C2 domain-containing protein"/>
    <property type="match status" value="1"/>
</dbReference>
<protein>
    <submittedName>
        <fullName evidence="10">FT-interacting protein 1-like</fullName>
    </submittedName>
</protein>
<name>A0A6P5FQM4_ANACO</name>